<reference evidence="2 3" key="1">
    <citation type="submission" date="2024-01" db="EMBL/GenBank/DDBJ databases">
        <title>Genome assemblies of Stephania.</title>
        <authorList>
            <person name="Yang L."/>
        </authorList>
    </citation>
    <scope>NUCLEOTIDE SEQUENCE [LARGE SCALE GENOMIC DNA]</scope>
    <source>
        <strain evidence="2">QJT</strain>
        <tissue evidence="2">Leaf</tissue>
    </source>
</reference>
<evidence type="ECO:0000256" key="1">
    <source>
        <dbReference type="SAM" id="Phobius"/>
    </source>
</evidence>
<sequence>MDLFYSFESKENLEIHFQLAFSIFMNFANFWVFLMKMIYKFLNWKICLFVNFEVIFEFLVEFHLR</sequence>
<evidence type="ECO:0000313" key="3">
    <source>
        <dbReference type="Proteomes" id="UP001417504"/>
    </source>
</evidence>
<proteinExistence type="predicted"/>
<feature type="transmembrane region" description="Helical" evidence="1">
    <location>
        <begin position="46"/>
        <end position="64"/>
    </location>
</feature>
<dbReference type="Proteomes" id="UP001417504">
    <property type="component" value="Unassembled WGS sequence"/>
</dbReference>
<dbReference type="AlphaFoldDB" id="A0AAP0HTL6"/>
<accession>A0AAP0HTL6</accession>
<keyword evidence="1" id="KW-0812">Transmembrane</keyword>
<organism evidence="2 3">
    <name type="scientific">Stephania japonica</name>
    <dbReference type="NCBI Taxonomy" id="461633"/>
    <lineage>
        <taxon>Eukaryota</taxon>
        <taxon>Viridiplantae</taxon>
        <taxon>Streptophyta</taxon>
        <taxon>Embryophyta</taxon>
        <taxon>Tracheophyta</taxon>
        <taxon>Spermatophyta</taxon>
        <taxon>Magnoliopsida</taxon>
        <taxon>Ranunculales</taxon>
        <taxon>Menispermaceae</taxon>
        <taxon>Menispermoideae</taxon>
        <taxon>Cissampelideae</taxon>
        <taxon>Stephania</taxon>
    </lineage>
</organism>
<keyword evidence="3" id="KW-1185">Reference proteome</keyword>
<comment type="caution">
    <text evidence="2">The sequence shown here is derived from an EMBL/GenBank/DDBJ whole genome shotgun (WGS) entry which is preliminary data.</text>
</comment>
<keyword evidence="1" id="KW-1133">Transmembrane helix</keyword>
<name>A0AAP0HTL6_9MAGN</name>
<dbReference type="EMBL" id="JBBNAE010000009">
    <property type="protein sequence ID" value="KAK9097484.1"/>
    <property type="molecule type" value="Genomic_DNA"/>
</dbReference>
<feature type="transmembrane region" description="Helical" evidence="1">
    <location>
        <begin position="15"/>
        <end position="34"/>
    </location>
</feature>
<gene>
    <name evidence="2" type="ORF">Sjap_022981</name>
</gene>
<keyword evidence="1" id="KW-0472">Membrane</keyword>
<evidence type="ECO:0000313" key="2">
    <source>
        <dbReference type="EMBL" id="KAK9097484.1"/>
    </source>
</evidence>
<protein>
    <submittedName>
        <fullName evidence="2">Uncharacterized protein</fullName>
    </submittedName>
</protein>